<dbReference type="GO" id="GO:0045254">
    <property type="term" value="C:pyruvate dehydrogenase complex"/>
    <property type="evidence" value="ECO:0007669"/>
    <property type="project" value="InterPro"/>
</dbReference>
<dbReference type="InterPro" id="IPR023213">
    <property type="entry name" value="CAT-like_dom_sf"/>
</dbReference>
<accession>A0A8S3FD43</accession>
<name>A0A8S3FD43_9BILA</name>
<dbReference type="PANTHER" id="PTHR23151">
    <property type="entry name" value="DIHYDROLIPOAMIDE ACETYL/SUCCINYL-TRANSFERASE-RELATED"/>
    <property type="match status" value="1"/>
</dbReference>
<protein>
    <recommendedName>
        <fullName evidence="3">Peripheral subunit-binding (PSBD) domain-containing protein</fullName>
    </recommendedName>
</protein>
<dbReference type="GO" id="GO:0005739">
    <property type="term" value="C:mitochondrion"/>
    <property type="evidence" value="ECO:0007669"/>
    <property type="project" value="TreeGrafter"/>
</dbReference>
<dbReference type="Proteomes" id="UP000681967">
    <property type="component" value="Unassembled WGS sequence"/>
</dbReference>
<dbReference type="PROSITE" id="PS51826">
    <property type="entry name" value="PSBD"/>
    <property type="match status" value="1"/>
</dbReference>
<dbReference type="SUPFAM" id="SSF47005">
    <property type="entry name" value="Peripheral subunit-binding domain of 2-oxo acid dehydrogenase complex"/>
    <property type="match status" value="1"/>
</dbReference>
<comment type="similarity">
    <text evidence="1">Belongs to the 2-oxoacid dehydrogenase family.</text>
</comment>
<dbReference type="PANTHER" id="PTHR23151:SF90">
    <property type="entry name" value="DIHYDROLIPOYLLYSINE-RESIDUE ACETYLTRANSFERASE COMPONENT OF PYRUVATE DEHYDROGENASE COMPLEX, MITOCHONDRIAL-RELATED"/>
    <property type="match status" value="1"/>
</dbReference>
<dbReference type="InterPro" id="IPR004167">
    <property type="entry name" value="PSBD"/>
</dbReference>
<dbReference type="SUPFAM" id="SSF52777">
    <property type="entry name" value="CoA-dependent acyltransferases"/>
    <property type="match status" value="1"/>
</dbReference>
<feature type="non-terminal residue" evidence="4">
    <location>
        <position position="1"/>
    </location>
</feature>
<dbReference type="AlphaFoldDB" id="A0A8S3FD43"/>
<dbReference type="Gene3D" id="3.30.559.10">
    <property type="entry name" value="Chloramphenicol acetyltransferase-like domain"/>
    <property type="match status" value="1"/>
</dbReference>
<comment type="caution">
    <text evidence="4">The sequence shown here is derived from an EMBL/GenBank/DDBJ whole genome shotgun (WGS) entry which is preliminary data.</text>
</comment>
<feature type="region of interest" description="Disordered" evidence="2">
    <location>
        <begin position="23"/>
        <end position="63"/>
    </location>
</feature>
<evidence type="ECO:0000256" key="2">
    <source>
        <dbReference type="SAM" id="MobiDB-lite"/>
    </source>
</evidence>
<feature type="compositionally biased region" description="Basic and acidic residues" evidence="2">
    <location>
        <begin position="23"/>
        <end position="53"/>
    </location>
</feature>
<dbReference type="GO" id="GO:0006086">
    <property type="term" value="P:pyruvate decarboxylation to acetyl-CoA"/>
    <property type="evidence" value="ECO:0007669"/>
    <property type="project" value="InterPro"/>
</dbReference>
<dbReference type="GO" id="GO:0016746">
    <property type="term" value="F:acyltransferase activity"/>
    <property type="evidence" value="ECO:0007669"/>
    <property type="project" value="InterPro"/>
</dbReference>
<dbReference type="EMBL" id="CAJOBH010243648">
    <property type="protein sequence ID" value="CAF5117800.1"/>
    <property type="molecule type" value="Genomic_DNA"/>
</dbReference>
<organism evidence="4 5">
    <name type="scientific">Rotaria magnacalcarata</name>
    <dbReference type="NCBI Taxonomy" id="392030"/>
    <lineage>
        <taxon>Eukaryota</taxon>
        <taxon>Metazoa</taxon>
        <taxon>Spiralia</taxon>
        <taxon>Gnathifera</taxon>
        <taxon>Rotifera</taxon>
        <taxon>Eurotatoria</taxon>
        <taxon>Bdelloidea</taxon>
        <taxon>Philodinida</taxon>
        <taxon>Philodinidae</taxon>
        <taxon>Rotaria</taxon>
    </lineage>
</organism>
<evidence type="ECO:0000259" key="3">
    <source>
        <dbReference type="PROSITE" id="PS51826"/>
    </source>
</evidence>
<dbReference type="Pfam" id="PF02817">
    <property type="entry name" value="E3_binding"/>
    <property type="match status" value="1"/>
</dbReference>
<dbReference type="Pfam" id="PF00198">
    <property type="entry name" value="2-oxoacid_dh"/>
    <property type="match status" value="1"/>
</dbReference>
<proteinExistence type="inferred from homology"/>
<dbReference type="InterPro" id="IPR036625">
    <property type="entry name" value="E3-bd_dom_sf"/>
</dbReference>
<dbReference type="InterPro" id="IPR001078">
    <property type="entry name" value="2-oxoacid_DH_actylTfrase"/>
</dbReference>
<feature type="domain" description="Peripheral subunit-binding (PSBD)" evidence="3">
    <location>
        <begin position="64"/>
        <end position="101"/>
    </location>
</feature>
<evidence type="ECO:0000256" key="1">
    <source>
        <dbReference type="ARBA" id="ARBA00007317"/>
    </source>
</evidence>
<sequence>DNSTDIKVGKLIGIVVEKGDDWKNVEMPKIEETTSDKKSTESKAVETKEKPKVDQQPVTQSHHAIGPAARTLLEQYGIDASKVLGTGPHGVLMKSDVQNFIDTNQLKIKPHAVVEEKITTKQTKSETPQKQTMESGGRRFHDIEISSVRRSIAKRLTYSKTNIPHQYISITSNVDQILKLRKQMISDPKATAKVSVNDFIVKAVAYALRVSYSKKFIRISFWKQPKLEN</sequence>
<evidence type="ECO:0000313" key="4">
    <source>
        <dbReference type="EMBL" id="CAF5117800.1"/>
    </source>
</evidence>
<reference evidence="4" key="1">
    <citation type="submission" date="2021-02" db="EMBL/GenBank/DDBJ databases">
        <authorList>
            <person name="Nowell W R."/>
        </authorList>
    </citation>
    <scope>NUCLEOTIDE SEQUENCE</scope>
</reference>
<evidence type="ECO:0000313" key="5">
    <source>
        <dbReference type="Proteomes" id="UP000681967"/>
    </source>
</evidence>
<gene>
    <name evidence="4" type="ORF">BYL167_LOCUS66610</name>
</gene>
<dbReference type="InterPro" id="IPR045257">
    <property type="entry name" value="E2/Pdx1"/>
</dbReference>
<dbReference type="Gene3D" id="4.10.320.10">
    <property type="entry name" value="E3-binding domain"/>
    <property type="match status" value="1"/>
</dbReference>